<dbReference type="VEuPathDB" id="FungiDB:ATEG_09524"/>
<dbReference type="GO" id="GO:0005768">
    <property type="term" value="C:endosome"/>
    <property type="evidence" value="ECO:0007669"/>
    <property type="project" value="TreeGrafter"/>
</dbReference>
<dbReference type="InterPro" id="IPR013809">
    <property type="entry name" value="ENTH"/>
</dbReference>
<dbReference type="GO" id="GO:0006895">
    <property type="term" value="P:Golgi to endosome transport"/>
    <property type="evidence" value="ECO:0007669"/>
    <property type="project" value="TreeGrafter"/>
</dbReference>
<feature type="compositionally biased region" description="Low complexity" evidence="1">
    <location>
        <begin position="368"/>
        <end position="405"/>
    </location>
</feature>
<keyword evidence="3" id="KW-1185">Reference proteome</keyword>
<dbReference type="GO" id="GO:0006897">
    <property type="term" value="P:endocytosis"/>
    <property type="evidence" value="ECO:0007669"/>
    <property type="project" value="TreeGrafter"/>
</dbReference>
<dbReference type="GO" id="GO:0005829">
    <property type="term" value="C:cytosol"/>
    <property type="evidence" value="ECO:0007669"/>
    <property type="project" value="GOC"/>
</dbReference>
<dbReference type="FunFam" id="1.25.40.90:FF:000006">
    <property type="entry name" value="Clathrin interactor 1"/>
    <property type="match status" value="1"/>
</dbReference>
<dbReference type="OrthoDB" id="4033880at2759"/>
<evidence type="ECO:0000313" key="3">
    <source>
        <dbReference type="Proteomes" id="UP000452235"/>
    </source>
</evidence>
<dbReference type="GO" id="GO:0030276">
    <property type="term" value="F:clathrin binding"/>
    <property type="evidence" value="ECO:0007669"/>
    <property type="project" value="TreeGrafter"/>
</dbReference>
<name>A0A5M3ZBW8_ASPTE</name>
<gene>
    <name evidence="2" type="ORF">ATEIFO6365_0013003300</name>
</gene>
<dbReference type="InterPro" id="IPR008942">
    <property type="entry name" value="ENTH_VHS"/>
</dbReference>
<reference evidence="2 3" key="1">
    <citation type="submission" date="2020-01" db="EMBL/GenBank/DDBJ databases">
        <title>Aspergillus terreus IFO 6365 whole genome shotgun sequence.</title>
        <authorList>
            <person name="Kanamasa S."/>
            <person name="Takahashi H."/>
        </authorList>
    </citation>
    <scope>NUCLEOTIDE SEQUENCE [LARGE SCALE GENOMIC DNA]</scope>
    <source>
        <strain evidence="2 3">IFO 6365</strain>
    </source>
</reference>
<feature type="compositionally biased region" description="Low complexity" evidence="1">
    <location>
        <begin position="439"/>
        <end position="451"/>
    </location>
</feature>
<feature type="region of interest" description="Disordered" evidence="1">
    <location>
        <begin position="232"/>
        <end position="544"/>
    </location>
</feature>
<dbReference type="PROSITE" id="PS50942">
    <property type="entry name" value="ENTH"/>
    <property type="match status" value="1"/>
</dbReference>
<organism evidence="2 3">
    <name type="scientific">Aspergillus terreus</name>
    <dbReference type="NCBI Taxonomy" id="33178"/>
    <lineage>
        <taxon>Eukaryota</taxon>
        <taxon>Fungi</taxon>
        <taxon>Dikarya</taxon>
        <taxon>Ascomycota</taxon>
        <taxon>Pezizomycotina</taxon>
        <taxon>Eurotiomycetes</taxon>
        <taxon>Eurotiomycetidae</taxon>
        <taxon>Eurotiales</taxon>
        <taxon>Aspergillaceae</taxon>
        <taxon>Aspergillus</taxon>
        <taxon>Aspergillus subgen. Circumdati</taxon>
    </lineage>
</organism>
<accession>A0A5M3ZBW8</accession>
<feature type="compositionally biased region" description="Low complexity" evidence="1">
    <location>
        <begin position="507"/>
        <end position="528"/>
    </location>
</feature>
<dbReference type="Gene3D" id="1.25.40.90">
    <property type="match status" value="1"/>
</dbReference>
<feature type="compositionally biased region" description="Polar residues" evidence="1">
    <location>
        <begin position="408"/>
        <end position="430"/>
    </location>
</feature>
<feature type="compositionally biased region" description="Low complexity" evidence="1">
    <location>
        <begin position="240"/>
        <end position="250"/>
    </location>
</feature>
<proteinExistence type="predicted"/>
<dbReference type="SMART" id="SM00273">
    <property type="entry name" value="ENTH"/>
    <property type="match status" value="1"/>
</dbReference>
<dbReference type="AlphaFoldDB" id="A0A5M3ZBW8"/>
<dbReference type="SUPFAM" id="SSF48464">
    <property type="entry name" value="ENTH/VHS domain"/>
    <property type="match status" value="1"/>
</dbReference>
<dbReference type="PANTHER" id="PTHR12276:SF45">
    <property type="entry name" value="CLATHRIN INTERACTOR 1"/>
    <property type="match status" value="1"/>
</dbReference>
<dbReference type="GO" id="GO:0005886">
    <property type="term" value="C:plasma membrane"/>
    <property type="evidence" value="ECO:0007669"/>
    <property type="project" value="TreeGrafter"/>
</dbReference>
<sequence length="544" mass="57092">MDFNNLKDQVSNLTLYDLKAGVRKVQNAVMNYTEMEAKVREATNNEPWGASTTLMQEIANGTHSYQLLNEIMPMIYRRFTDKSAEEWRQIYKSLQLLEFLVKNGSERVVDDARSHMSLLRMLRQFHYIDQNGKDQGINVRNRSSELVKLLGDVDMIRAERKKARANRNKFGGFEGGSHMGGGMSSGRYGGFGSDSMSFGGYSGGVFGDGGGFGGAPSDFQDSGRRNNRFDEYDEYDEADASPPRRGASPPRARRETKPEPPKAPEPDLFDFGEEETVTTSSTAAGKKPAGSSNGLDILDSTPAAGTADDDDFDDFQSATPAPAAPASNQFAIPPPASTVSTTSSTQFAAPKPVSGTQGSNLNGLVGFTSMTPTPSSSGMASPTLSQSSMMAPQQQQQKPAAPKPSGFQAATPNYFTSVSVGSPQPSSAGVSNHRPGMPSTSSFTSATTTSSVGAKPAASKSSGDAFGSLWSTASASAGLQKSSSNASKGPNLASMAKEKASAGIWGTPATSSLTSASPSPSLAHSSASQQGSKTGSSGLDDLLG</sequence>
<evidence type="ECO:0000256" key="1">
    <source>
        <dbReference type="SAM" id="MobiDB-lite"/>
    </source>
</evidence>
<feature type="compositionally biased region" description="Polar residues" evidence="1">
    <location>
        <begin position="469"/>
        <end position="488"/>
    </location>
</feature>
<feature type="compositionally biased region" description="Acidic residues" evidence="1">
    <location>
        <begin position="267"/>
        <end position="276"/>
    </location>
</feature>
<dbReference type="Proteomes" id="UP000452235">
    <property type="component" value="Unassembled WGS sequence"/>
</dbReference>
<dbReference type="Pfam" id="PF01417">
    <property type="entry name" value="ENTH"/>
    <property type="match status" value="1"/>
</dbReference>
<dbReference type="GO" id="GO:0030125">
    <property type="term" value="C:clathrin vesicle coat"/>
    <property type="evidence" value="ECO:0007669"/>
    <property type="project" value="TreeGrafter"/>
</dbReference>
<comment type="caution">
    <text evidence="2">The sequence shown here is derived from an EMBL/GenBank/DDBJ whole genome shotgun (WGS) entry which is preliminary data.</text>
</comment>
<dbReference type="EMBL" id="BLJY01000013">
    <property type="protein sequence ID" value="GFF20699.1"/>
    <property type="molecule type" value="Genomic_DNA"/>
</dbReference>
<dbReference type="GO" id="GO:0005543">
    <property type="term" value="F:phospholipid binding"/>
    <property type="evidence" value="ECO:0007669"/>
    <property type="project" value="TreeGrafter"/>
</dbReference>
<dbReference type="CDD" id="cd16992">
    <property type="entry name" value="ENTH_Ent3"/>
    <property type="match status" value="1"/>
</dbReference>
<protein>
    <submittedName>
        <fullName evidence="2">ENTH-domain-containing protein</fullName>
    </submittedName>
</protein>
<dbReference type="PANTHER" id="PTHR12276">
    <property type="entry name" value="EPSIN/ENT-RELATED"/>
    <property type="match status" value="1"/>
</dbReference>
<feature type="compositionally biased region" description="Basic and acidic residues" evidence="1">
    <location>
        <begin position="252"/>
        <end position="265"/>
    </location>
</feature>
<evidence type="ECO:0000313" key="2">
    <source>
        <dbReference type="EMBL" id="GFF20699.1"/>
    </source>
</evidence>